<organism evidence="6 7">
    <name type="scientific">Sphingomonas olei</name>
    <dbReference type="NCBI Taxonomy" id="1886787"/>
    <lineage>
        <taxon>Bacteria</taxon>
        <taxon>Pseudomonadati</taxon>
        <taxon>Pseudomonadota</taxon>
        <taxon>Alphaproteobacteria</taxon>
        <taxon>Sphingomonadales</taxon>
        <taxon>Sphingomonadaceae</taxon>
        <taxon>Sphingomonas</taxon>
    </lineage>
</organism>
<dbReference type="InterPro" id="IPR048442">
    <property type="entry name" value="DosC_2nd"/>
</dbReference>
<keyword evidence="7" id="KW-1185">Reference proteome</keyword>
<accession>A0ABY2QKY7</accession>
<comment type="caution">
    <text evidence="6">The sequence shown here is derived from an EMBL/GenBank/DDBJ whole genome shotgun (WGS) entry which is preliminary data.</text>
</comment>
<dbReference type="SMART" id="SM00267">
    <property type="entry name" value="GGDEF"/>
    <property type="match status" value="1"/>
</dbReference>
<dbReference type="InterPro" id="IPR012292">
    <property type="entry name" value="Globin/Proto"/>
</dbReference>
<dbReference type="PROSITE" id="PS50887">
    <property type="entry name" value="GGDEF"/>
    <property type="match status" value="1"/>
</dbReference>
<feature type="domain" description="GGDEF" evidence="5">
    <location>
        <begin position="309"/>
        <end position="442"/>
    </location>
</feature>
<dbReference type="Pfam" id="PF21118">
    <property type="entry name" value="DosC_2nd"/>
    <property type="match status" value="1"/>
</dbReference>
<dbReference type="EMBL" id="SSTI01000001">
    <property type="protein sequence ID" value="THG41906.1"/>
    <property type="molecule type" value="Genomic_DNA"/>
</dbReference>
<dbReference type="InterPro" id="IPR000160">
    <property type="entry name" value="GGDEF_dom"/>
</dbReference>
<evidence type="ECO:0000313" key="7">
    <source>
        <dbReference type="Proteomes" id="UP000308038"/>
    </source>
</evidence>
<dbReference type="InterPro" id="IPR050469">
    <property type="entry name" value="Diguanylate_Cyclase"/>
</dbReference>
<comment type="catalytic activity">
    <reaction evidence="4">
        <text>2 GTP = 3',3'-c-di-GMP + 2 diphosphate</text>
        <dbReference type="Rhea" id="RHEA:24898"/>
        <dbReference type="ChEBI" id="CHEBI:33019"/>
        <dbReference type="ChEBI" id="CHEBI:37565"/>
        <dbReference type="ChEBI" id="CHEBI:58805"/>
        <dbReference type="EC" id="2.7.7.65"/>
    </reaction>
</comment>
<dbReference type="InterPro" id="IPR009050">
    <property type="entry name" value="Globin-like_sf"/>
</dbReference>
<gene>
    <name evidence="6" type="ORF">E5988_00005</name>
</gene>
<dbReference type="RefSeq" id="WP_136450338.1">
    <property type="nucleotide sequence ID" value="NZ_SSTI01000001.1"/>
</dbReference>
<dbReference type="PANTHER" id="PTHR45138">
    <property type="entry name" value="REGULATORY COMPONENTS OF SENSORY TRANSDUCTION SYSTEM"/>
    <property type="match status" value="1"/>
</dbReference>
<dbReference type="EC" id="2.7.7.65" evidence="1"/>
<dbReference type="Pfam" id="PF00990">
    <property type="entry name" value="GGDEF"/>
    <property type="match status" value="1"/>
</dbReference>
<dbReference type="CDD" id="cd01949">
    <property type="entry name" value="GGDEF"/>
    <property type="match status" value="1"/>
</dbReference>
<sequence length="444" mass="49470">MVANEALGDSVAILRQIASEHGADMVARFYDTLLQDEEAQRFLSHSVVHGRLSASLLDWLTALFDEADIRDCPRLQESQRVIGQVHARINIPIHLVMQGAATLKARLAQLLSARAEPQRCLAALQLAHERIDVAIMMMSQAYVKDTTARARLDEAYRLFSIDQDVSTEKEAQKASLMEWSQKTLFSLLQGEADRGLTRLLDSPFGLWLRHRASFMFERSVIYQDLLAETQRIDRVLLPELETTGGPNQRMETLSELQAAVSRVSALVMELFQSLTALESGRDPLTRALNRRFLPAILGREIEFATANDSGLCIILLDVDHFKRINDRHGHQTGDLALRQVAQIVMDHVRPSDFVFRYGGEEFLIVLNETHAGQAHEIAERIRAALQKTRIDAGSDDPLAITASMGVAEHHGHPDQAHLIKAADAALYRAKAAGRNRSEIAPTAS</sequence>
<dbReference type="Gene3D" id="3.30.70.270">
    <property type="match status" value="1"/>
</dbReference>
<evidence type="ECO:0000256" key="4">
    <source>
        <dbReference type="ARBA" id="ARBA00034247"/>
    </source>
</evidence>
<evidence type="ECO:0000256" key="1">
    <source>
        <dbReference type="ARBA" id="ARBA00012528"/>
    </source>
</evidence>
<dbReference type="SUPFAM" id="SSF46458">
    <property type="entry name" value="Globin-like"/>
    <property type="match status" value="1"/>
</dbReference>
<dbReference type="Pfam" id="PF11563">
    <property type="entry name" value="Protoglobin"/>
    <property type="match status" value="1"/>
</dbReference>
<dbReference type="Gene3D" id="1.10.490.10">
    <property type="entry name" value="Globins"/>
    <property type="match status" value="1"/>
</dbReference>
<proteinExistence type="predicted"/>
<evidence type="ECO:0000256" key="2">
    <source>
        <dbReference type="ARBA" id="ARBA00015125"/>
    </source>
</evidence>
<protein>
    <recommendedName>
        <fullName evidence="2">Diguanylate cyclase DosC</fullName>
        <ecNumber evidence="1">2.7.7.65</ecNumber>
    </recommendedName>
    <alternativeName>
        <fullName evidence="3">Direct oxygen-sensing cyclase</fullName>
    </alternativeName>
</protein>
<evidence type="ECO:0000256" key="3">
    <source>
        <dbReference type="ARBA" id="ARBA00029839"/>
    </source>
</evidence>
<name>A0ABY2QKY7_9SPHN</name>
<dbReference type="InterPro" id="IPR044398">
    <property type="entry name" value="Globin-sensor_dom"/>
</dbReference>
<dbReference type="SUPFAM" id="SSF55073">
    <property type="entry name" value="Nucleotide cyclase"/>
    <property type="match status" value="1"/>
</dbReference>
<dbReference type="PANTHER" id="PTHR45138:SF9">
    <property type="entry name" value="DIGUANYLATE CYCLASE DGCM-RELATED"/>
    <property type="match status" value="1"/>
</dbReference>
<evidence type="ECO:0000313" key="6">
    <source>
        <dbReference type="EMBL" id="THG41906.1"/>
    </source>
</evidence>
<dbReference type="InterPro" id="IPR029787">
    <property type="entry name" value="Nucleotide_cyclase"/>
</dbReference>
<evidence type="ECO:0000259" key="5">
    <source>
        <dbReference type="PROSITE" id="PS50887"/>
    </source>
</evidence>
<dbReference type="Proteomes" id="UP000308038">
    <property type="component" value="Unassembled WGS sequence"/>
</dbReference>
<reference evidence="6 7" key="1">
    <citation type="submission" date="2019-04" db="EMBL/GenBank/DDBJ databases">
        <title>Microbes associate with the intestines of laboratory mice.</title>
        <authorList>
            <person name="Navarre W."/>
            <person name="Wong E."/>
            <person name="Huang K.C."/>
            <person name="Tropini C."/>
            <person name="Ng K."/>
            <person name="Yu B."/>
        </authorList>
    </citation>
    <scope>NUCLEOTIDE SEQUENCE [LARGE SCALE GENOMIC DNA]</scope>
    <source>
        <strain evidence="6 7">NM83_B4-11</strain>
    </source>
</reference>
<dbReference type="NCBIfam" id="TIGR00254">
    <property type="entry name" value="GGDEF"/>
    <property type="match status" value="1"/>
</dbReference>
<dbReference type="InterPro" id="IPR043128">
    <property type="entry name" value="Rev_trsase/Diguanyl_cyclase"/>
</dbReference>